<dbReference type="EMBL" id="CALNXI010000093">
    <property type="protein sequence ID" value="CAH3018669.1"/>
    <property type="molecule type" value="Genomic_DNA"/>
</dbReference>
<dbReference type="PROSITE" id="PS50237">
    <property type="entry name" value="HECT"/>
    <property type="match status" value="1"/>
</dbReference>
<accession>A0ABN8LSA3</accession>
<evidence type="ECO:0000256" key="2">
    <source>
        <dbReference type="PROSITE-ProRule" id="PRU00104"/>
    </source>
</evidence>
<feature type="region of interest" description="Disordered" evidence="3">
    <location>
        <begin position="10"/>
        <end position="66"/>
    </location>
</feature>
<dbReference type="Proteomes" id="UP001159427">
    <property type="component" value="Unassembled WGS sequence"/>
</dbReference>
<evidence type="ECO:0000256" key="3">
    <source>
        <dbReference type="SAM" id="MobiDB-lite"/>
    </source>
</evidence>
<dbReference type="Gene3D" id="3.90.1750.10">
    <property type="entry name" value="Hect, E3 ligase catalytic domains"/>
    <property type="match status" value="1"/>
</dbReference>
<evidence type="ECO:0000313" key="5">
    <source>
        <dbReference type="EMBL" id="CAH3018669.1"/>
    </source>
</evidence>
<comment type="caution">
    <text evidence="2">Lacks conserved residue(s) required for the propagation of feature annotation.</text>
</comment>
<reference evidence="5 6" key="1">
    <citation type="submission" date="2022-05" db="EMBL/GenBank/DDBJ databases">
        <authorList>
            <consortium name="Genoscope - CEA"/>
            <person name="William W."/>
        </authorList>
    </citation>
    <scope>NUCLEOTIDE SEQUENCE [LARGE SCALE GENOMIC DNA]</scope>
</reference>
<proteinExistence type="predicted"/>
<evidence type="ECO:0000259" key="4">
    <source>
        <dbReference type="PROSITE" id="PS50237"/>
    </source>
</evidence>
<organism evidence="5 6">
    <name type="scientific">Porites evermanni</name>
    <dbReference type="NCBI Taxonomy" id="104178"/>
    <lineage>
        <taxon>Eukaryota</taxon>
        <taxon>Metazoa</taxon>
        <taxon>Cnidaria</taxon>
        <taxon>Anthozoa</taxon>
        <taxon>Hexacorallia</taxon>
        <taxon>Scleractinia</taxon>
        <taxon>Fungiina</taxon>
        <taxon>Poritidae</taxon>
        <taxon>Porites</taxon>
    </lineage>
</organism>
<keyword evidence="1 2" id="KW-0833">Ubl conjugation pathway</keyword>
<name>A0ABN8LSA3_9CNID</name>
<feature type="compositionally biased region" description="Polar residues" evidence="3">
    <location>
        <begin position="10"/>
        <end position="33"/>
    </location>
</feature>
<feature type="domain" description="HECT" evidence="4">
    <location>
        <begin position="309"/>
        <end position="337"/>
    </location>
</feature>
<comment type="caution">
    <text evidence="5">The sequence shown here is derived from an EMBL/GenBank/DDBJ whole genome shotgun (WGS) entry which is preliminary data.</text>
</comment>
<dbReference type="InterPro" id="IPR000569">
    <property type="entry name" value="HECT_dom"/>
</dbReference>
<evidence type="ECO:0000256" key="1">
    <source>
        <dbReference type="ARBA" id="ARBA00022786"/>
    </source>
</evidence>
<dbReference type="SUPFAM" id="SSF56204">
    <property type="entry name" value="Hect, E3 ligase catalytic domain"/>
    <property type="match status" value="1"/>
</dbReference>
<sequence length="660" mass="73226">MFFLSLESCQKTEQTKGNTMSGECVSGPSTESHVPTKKAPKSFLSFRKSKGKEWKSLASKSDPGGKKRKEADVVVYIGLMEWNKNSGSLKPKRGKKLALRTSPLSTYSVLRPDAEEKWKKFHSNLYGSSESYHLLYEDGTRALFLPGPEKELFTLKRYQEEIRKDFKRITLFLCTDHDLKKSEGHCESTDSSEEPIFEKTSVPLPAEMPPSSSSGDVEVETTCSKEETEAQIALDQQVASELQELYDAEVDGSDCISNGCVEEKEVDSSSIVKEISKKVDQSHQFFIITRRGPPLQRVLGIWRREASRNPSSVNGSLRVNFMGGNGIDSGALSKEFLSDTVASISSVMFPNGSPINSTFHIHNGNFSACGQIIATSLAQGGPAPSFLDESVYNIMVDPDVDVKKLDEKHLTENDLQLIQSIRENLSSHHETIIDHGYTGTIDEAHMDEIVNSVIISIIVKRVAFLKEFLEGLKLFGVADAIKRHPQVCKSLFTRDSRSLHVIDANYLISLLRPEYSPKGSTRQLVEESLMDYFQDFVYNLEDDKNICGFSEALAWNEDQGVGSVNLEPAEQFSTADLTPAGVMGWLTGQKHKPLNGETLAIAVRFNHDCMVNNPSHTICFPLVGACAKEITLSVAHMRTQKEFSDVLLMAFCKGQAFGNA</sequence>
<protein>
    <recommendedName>
        <fullName evidence="4">HECT domain-containing protein</fullName>
    </recommendedName>
</protein>
<keyword evidence="6" id="KW-1185">Reference proteome</keyword>
<dbReference type="InterPro" id="IPR035983">
    <property type="entry name" value="Hect_E3_ubiquitin_ligase"/>
</dbReference>
<gene>
    <name evidence="5" type="ORF">PEVE_00044259</name>
</gene>
<evidence type="ECO:0000313" key="6">
    <source>
        <dbReference type="Proteomes" id="UP001159427"/>
    </source>
</evidence>